<dbReference type="AlphaFoldDB" id="A0AAP9EPX5"/>
<name>A0AAP9EPX5_GLUTH</name>
<sequence>MIIKATRIRTGSGHGKLLRHLLRTDENEQVSILRGTEHDLIEAVKDAHTRHNTYALRHVIFSPDEPLRKGQLGWLQKTFREEFKADGPLFAVRHDKKRAANTVEAEHYHLIYAEALESGLVLDSRFSKRRHEKIARLAEIEFGHALTLGKGTQAVIHALEANGKARHADVLRAATYEDDRTPDAAFTHAQHQATKRRSGQSVLPAMRADILTLWNAHHCILGDFINAANEVGLLIFEGDREGVYLIEDDARNRLALHRVLGLKKRELAHLMQNANHPAPKTPKPLKARDVMEKGLVPVCVPPRPVQDYFDGLASIIRPQWTRAECRPKIISRPWRAEIRRLENMSLEEELSRHLEALIARMLNALFGWNLTVPVTSAEDARELVDDYARRCAEKRQSDVQEHFRSPSVRAALRERRKLRKALLSRDPEIVSALELGLFDNLLLPRRETHPTPAASNPVVSARPIFSGPGR</sequence>
<dbReference type="Proteomes" id="UP000323560">
    <property type="component" value="Chromosome"/>
</dbReference>
<dbReference type="KEGG" id="gti:FXF46_03235"/>
<reference evidence="2 3" key="1">
    <citation type="submission" date="2019-08" db="EMBL/GenBank/DDBJ databases">
        <title>Gluconobacter frateurii HD924 genome.</title>
        <authorList>
            <person name="Liu Y."/>
            <person name="Zhang P."/>
        </authorList>
    </citation>
    <scope>NUCLEOTIDE SEQUENCE [LARGE SCALE GENOMIC DNA]</scope>
    <source>
        <strain evidence="2 3">HD924</strain>
    </source>
</reference>
<gene>
    <name evidence="2" type="ORF">FXF46_03235</name>
</gene>
<evidence type="ECO:0000256" key="1">
    <source>
        <dbReference type="SAM" id="MobiDB-lite"/>
    </source>
</evidence>
<protein>
    <recommendedName>
        <fullName evidence="4">Relaxase/mobilization nuclease domain-containing protein</fullName>
    </recommendedName>
</protein>
<evidence type="ECO:0008006" key="4">
    <source>
        <dbReference type="Google" id="ProtNLM"/>
    </source>
</evidence>
<accession>A0AAP9EPX5</accession>
<organism evidence="2 3">
    <name type="scientific">Gluconobacter thailandicus</name>
    <dbReference type="NCBI Taxonomy" id="257438"/>
    <lineage>
        <taxon>Bacteria</taxon>
        <taxon>Pseudomonadati</taxon>
        <taxon>Pseudomonadota</taxon>
        <taxon>Alphaproteobacteria</taxon>
        <taxon>Acetobacterales</taxon>
        <taxon>Acetobacteraceae</taxon>
        <taxon>Gluconobacter</taxon>
    </lineage>
</organism>
<evidence type="ECO:0000313" key="2">
    <source>
        <dbReference type="EMBL" id="QEH95376.1"/>
    </source>
</evidence>
<dbReference type="EMBL" id="CP043043">
    <property type="protein sequence ID" value="QEH95376.1"/>
    <property type="molecule type" value="Genomic_DNA"/>
</dbReference>
<proteinExistence type="predicted"/>
<feature type="region of interest" description="Disordered" evidence="1">
    <location>
        <begin position="448"/>
        <end position="470"/>
    </location>
</feature>
<evidence type="ECO:0000313" key="3">
    <source>
        <dbReference type="Proteomes" id="UP000323560"/>
    </source>
</evidence>
<dbReference type="RefSeq" id="WP_148619596.1">
    <property type="nucleotide sequence ID" value="NZ_CP043043.1"/>
</dbReference>